<accession>A0A0M3KFR9</accession>
<comment type="function">
    <text evidence="11">Mannosyltransferase involved in glycosylphosphatidylinositol-anchor biosynthesis.</text>
</comment>
<evidence type="ECO:0000256" key="9">
    <source>
        <dbReference type="ARBA" id="ARBA00022989"/>
    </source>
</evidence>
<evidence type="ECO:0000256" key="7">
    <source>
        <dbReference type="ARBA" id="ARBA00022692"/>
    </source>
</evidence>
<reference evidence="13 14" key="2">
    <citation type="submission" date="2018-11" db="EMBL/GenBank/DDBJ databases">
        <authorList>
            <consortium name="Pathogen Informatics"/>
        </authorList>
    </citation>
    <scope>NUCLEOTIDE SEQUENCE [LARGE SCALE GENOMIC DNA]</scope>
</reference>
<keyword evidence="6 11" id="KW-0808">Transferase</keyword>
<feature type="compositionally biased region" description="Polar residues" evidence="12">
    <location>
        <begin position="1"/>
        <end position="10"/>
    </location>
</feature>
<dbReference type="GO" id="GO:0005789">
    <property type="term" value="C:endoplasmic reticulum membrane"/>
    <property type="evidence" value="ECO:0007669"/>
    <property type="project" value="UniProtKB-SubCell"/>
</dbReference>
<keyword evidence="14" id="KW-1185">Reference proteome</keyword>
<comment type="similarity">
    <text evidence="3 11">Belongs to the PIGV family.</text>
</comment>
<dbReference type="Proteomes" id="UP000267096">
    <property type="component" value="Unassembled WGS sequence"/>
</dbReference>
<keyword evidence="7 11" id="KW-0812">Transmembrane</keyword>
<keyword evidence="5 11" id="KW-0328">Glycosyltransferase</keyword>
<comment type="caution">
    <text evidence="11">Lacks conserved residue(s) required for the propagation of feature annotation.</text>
</comment>
<evidence type="ECO:0000256" key="4">
    <source>
        <dbReference type="ARBA" id="ARBA00022502"/>
    </source>
</evidence>
<sequence length="220" mass="24980">MMARRTTTASSRKDELTKLNEVDENRRQDDSNNNDISKETGDDGHDDVVQTNDKFLDEFVVADELSIADRCVQFALSGLSRWDSIHFLHIMQYGYTYENTLAFFPLFPTVVYYSTVIWSWAVPFIHFTTALMLTAVTINFVCFVVSAQLLYALVLAITKSAKISLLACLVLTLNPASIFFSAIYSETLFMLFTLCGLLMLYIDPTLPFIRHILAAFFFGL</sequence>
<feature type="region of interest" description="Disordered" evidence="12">
    <location>
        <begin position="1"/>
        <end position="47"/>
    </location>
</feature>
<evidence type="ECO:0000256" key="8">
    <source>
        <dbReference type="ARBA" id="ARBA00022824"/>
    </source>
</evidence>
<dbReference type="GO" id="GO:0006506">
    <property type="term" value="P:GPI anchor biosynthetic process"/>
    <property type="evidence" value="ECO:0007669"/>
    <property type="project" value="UniProtKB-UniPathway"/>
</dbReference>
<feature type="transmembrane region" description="Helical" evidence="11">
    <location>
        <begin position="127"/>
        <end position="151"/>
    </location>
</feature>
<evidence type="ECO:0000256" key="3">
    <source>
        <dbReference type="ARBA" id="ARBA00008698"/>
    </source>
</evidence>
<evidence type="ECO:0000256" key="1">
    <source>
        <dbReference type="ARBA" id="ARBA00004477"/>
    </source>
</evidence>
<proteinExistence type="inferred from homology"/>
<evidence type="ECO:0000256" key="11">
    <source>
        <dbReference type="RuleBase" id="RU363112"/>
    </source>
</evidence>
<dbReference type="EC" id="2.4.1.-" evidence="11"/>
<dbReference type="PANTHER" id="PTHR12468">
    <property type="entry name" value="GPI MANNOSYLTRANSFERASE 2"/>
    <property type="match status" value="1"/>
</dbReference>
<evidence type="ECO:0000313" key="14">
    <source>
        <dbReference type="Proteomes" id="UP000267096"/>
    </source>
</evidence>
<comment type="subcellular location">
    <subcellularLocation>
        <location evidence="1 11">Endoplasmic reticulum membrane</location>
        <topology evidence="1 11">Multi-pass membrane protein</topology>
    </subcellularLocation>
</comment>
<protein>
    <recommendedName>
        <fullName evidence="11">GPI mannosyltransferase 2</fullName>
        <ecNumber evidence="11">2.4.1.-</ecNumber>
    </recommendedName>
</protein>
<gene>
    <name evidence="13" type="ORF">ASIM_LOCUS19219</name>
</gene>
<feature type="transmembrane region" description="Helical" evidence="11">
    <location>
        <begin position="101"/>
        <end position="121"/>
    </location>
</feature>
<keyword evidence="9 11" id="KW-1133">Transmembrane helix</keyword>
<keyword evidence="8 11" id="KW-0256">Endoplasmic reticulum</keyword>
<dbReference type="AlphaFoldDB" id="A0A0M3KFR9"/>
<comment type="pathway">
    <text evidence="2 11">Glycolipid biosynthesis; glycosylphosphatidylinositol-anchor biosynthesis.</text>
</comment>
<feature type="transmembrane region" description="Helical" evidence="11">
    <location>
        <begin position="189"/>
        <end position="209"/>
    </location>
</feature>
<dbReference type="GO" id="GO:0031501">
    <property type="term" value="C:mannosyltransferase complex"/>
    <property type="evidence" value="ECO:0007669"/>
    <property type="project" value="TreeGrafter"/>
</dbReference>
<dbReference type="GO" id="GO:0004376">
    <property type="term" value="F:GPI mannosyltransferase activity"/>
    <property type="evidence" value="ECO:0007669"/>
    <property type="project" value="InterPro"/>
</dbReference>
<evidence type="ECO:0000256" key="5">
    <source>
        <dbReference type="ARBA" id="ARBA00022676"/>
    </source>
</evidence>
<evidence type="ECO:0000313" key="15">
    <source>
        <dbReference type="WBParaSite" id="ASIM_0001983001-mRNA-1"/>
    </source>
</evidence>
<feature type="compositionally biased region" description="Basic and acidic residues" evidence="12">
    <location>
        <begin position="11"/>
        <end position="47"/>
    </location>
</feature>
<dbReference type="GO" id="GO:0000009">
    <property type="term" value="F:alpha-1,6-mannosyltransferase activity"/>
    <property type="evidence" value="ECO:0007669"/>
    <property type="project" value="InterPro"/>
</dbReference>
<reference evidence="15" key="1">
    <citation type="submission" date="2017-02" db="UniProtKB">
        <authorList>
            <consortium name="WormBaseParasite"/>
        </authorList>
    </citation>
    <scope>IDENTIFICATION</scope>
</reference>
<dbReference type="InterPro" id="IPR007315">
    <property type="entry name" value="PIG-V/Gpi18"/>
</dbReference>
<evidence type="ECO:0000256" key="6">
    <source>
        <dbReference type="ARBA" id="ARBA00022679"/>
    </source>
</evidence>
<evidence type="ECO:0000313" key="13">
    <source>
        <dbReference type="EMBL" id="VDK68224.1"/>
    </source>
</evidence>
<dbReference type="UniPathway" id="UPA00196"/>
<evidence type="ECO:0000256" key="2">
    <source>
        <dbReference type="ARBA" id="ARBA00004687"/>
    </source>
</evidence>
<organism evidence="15">
    <name type="scientific">Anisakis simplex</name>
    <name type="common">Herring worm</name>
    <dbReference type="NCBI Taxonomy" id="6269"/>
    <lineage>
        <taxon>Eukaryota</taxon>
        <taxon>Metazoa</taxon>
        <taxon>Ecdysozoa</taxon>
        <taxon>Nematoda</taxon>
        <taxon>Chromadorea</taxon>
        <taxon>Rhabditida</taxon>
        <taxon>Spirurina</taxon>
        <taxon>Ascaridomorpha</taxon>
        <taxon>Ascaridoidea</taxon>
        <taxon>Anisakidae</taxon>
        <taxon>Anisakis</taxon>
        <taxon>Anisakis simplex complex</taxon>
    </lineage>
</organism>
<evidence type="ECO:0000256" key="10">
    <source>
        <dbReference type="ARBA" id="ARBA00023136"/>
    </source>
</evidence>
<feature type="transmembrane region" description="Helical" evidence="11">
    <location>
        <begin position="163"/>
        <end position="183"/>
    </location>
</feature>
<name>A0A0M3KFR9_ANISI</name>
<dbReference type="Pfam" id="PF04188">
    <property type="entry name" value="Mannosyl_trans2"/>
    <property type="match status" value="1"/>
</dbReference>
<keyword evidence="10 11" id="KW-0472">Membrane</keyword>
<evidence type="ECO:0000256" key="12">
    <source>
        <dbReference type="SAM" id="MobiDB-lite"/>
    </source>
</evidence>
<keyword evidence="4 11" id="KW-0337">GPI-anchor biosynthesis</keyword>
<dbReference type="OrthoDB" id="10252502at2759"/>
<dbReference type="WBParaSite" id="ASIM_0001983001-mRNA-1">
    <property type="protein sequence ID" value="ASIM_0001983001-mRNA-1"/>
    <property type="gene ID" value="ASIM_0001983001"/>
</dbReference>
<dbReference type="EMBL" id="UYRR01036851">
    <property type="protein sequence ID" value="VDK68224.1"/>
    <property type="molecule type" value="Genomic_DNA"/>
</dbReference>
<dbReference type="PANTHER" id="PTHR12468:SF2">
    <property type="entry name" value="GPI MANNOSYLTRANSFERASE 2"/>
    <property type="match status" value="1"/>
</dbReference>